<reference evidence="3" key="1">
    <citation type="journal article" date="2019" name="Int. J. Syst. Evol. Microbiol.">
        <title>The Global Catalogue of Microorganisms (GCM) 10K type strain sequencing project: providing services to taxonomists for standard genome sequencing and annotation.</title>
        <authorList>
            <consortium name="The Broad Institute Genomics Platform"/>
            <consortium name="The Broad Institute Genome Sequencing Center for Infectious Disease"/>
            <person name="Wu L."/>
            <person name="Ma J."/>
        </authorList>
    </citation>
    <scope>NUCLEOTIDE SEQUENCE [LARGE SCALE GENOMIC DNA]</scope>
    <source>
        <strain evidence="3">CCUG 56754</strain>
    </source>
</reference>
<dbReference type="PROSITE" id="PS51186">
    <property type="entry name" value="GNAT"/>
    <property type="match status" value="1"/>
</dbReference>
<accession>A0ABW3LLA3</accession>
<keyword evidence="3" id="KW-1185">Reference proteome</keyword>
<dbReference type="SUPFAM" id="SSF55729">
    <property type="entry name" value="Acyl-CoA N-acyltransferases (Nat)"/>
    <property type="match status" value="1"/>
</dbReference>
<sequence>MNKIKRLSEADYHEIFPLSQFAFQYKLSEVELEKKQEEAKRHIIWGWMENEQLAAKLHLIPLSCYMNGKTFEIGGISSVATWPEYRRQGAVKHLLHHALQHMKENGQTISFLHPFAFSFYRKYGWELTFVEKNYTLPMESLKGKWGGNGYVRRIQDDIEVLHDIYTSYAKKLNGMLVRDKKWWKQRVLKDNYHIVVAYNDQKEADGYVIYKVKENKFVVEEMVYASSNGQKLLLQFIANHDSMAEKVELTVPENDNLHLLIDEPRFAQEIVPYFMARIVDVFNFLKNYPFLNSEGKPVVLHIEDSFLPENSGTYQLTQAGLETKVTTLKATNESGITCTIQTLTSIFLGYKRPIELYDIGFLQGGKKDIEQLEQLIPEQQTFLSDFF</sequence>
<dbReference type="InterPro" id="IPR036527">
    <property type="entry name" value="SCP2_sterol-bd_dom_sf"/>
</dbReference>
<dbReference type="InterPro" id="IPR025559">
    <property type="entry name" value="Eis_dom"/>
</dbReference>
<dbReference type="Pfam" id="PF17668">
    <property type="entry name" value="Acetyltransf_17"/>
    <property type="match status" value="1"/>
</dbReference>
<dbReference type="InterPro" id="IPR041380">
    <property type="entry name" value="Acetyltransf_17"/>
</dbReference>
<dbReference type="Gene3D" id="3.40.630.30">
    <property type="match status" value="2"/>
</dbReference>
<protein>
    <submittedName>
        <fullName evidence="2">Enhanced intracellular survival protein Eis</fullName>
        <ecNumber evidence="2">2.3.1.-</ecNumber>
    </submittedName>
</protein>
<evidence type="ECO:0000313" key="3">
    <source>
        <dbReference type="Proteomes" id="UP001597040"/>
    </source>
</evidence>
<dbReference type="Pfam" id="PF13527">
    <property type="entry name" value="Acetyltransf_9"/>
    <property type="match status" value="1"/>
</dbReference>
<dbReference type="SUPFAM" id="SSF55718">
    <property type="entry name" value="SCP-like"/>
    <property type="match status" value="1"/>
</dbReference>
<comment type="caution">
    <text evidence="2">The sequence shown here is derived from an EMBL/GenBank/DDBJ whole genome shotgun (WGS) entry which is preliminary data.</text>
</comment>
<dbReference type="Pfam" id="PF13530">
    <property type="entry name" value="SCP2_2"/>
    <property type="match status" value="1"/>
</dbReference>
<dbReference type="InterPro" id="IPR000182">
    <property type="entry name" value="GNAT_dom"/>
</dbReference>
<evidence type="ECO:0000259" key="1">
    <source>
        <dbReference type="PROSITE" id="PS51186"/>
    </source>
</evidence>
<keyword evidence="2" id="KW-0012">Acyltransferase</keyword>
<feature type="domain" description="N-acetyltransferase" evidence="1">
    <location>
        <begin position="2"/>
        <end position="143"/>
    </location>
</feature>
<organism evidence="2 3">
    <name type="scientific">Virgibacillus byunsanensis</name>
    <dbReference type="NCBI Taxonomy" id="570945"/>
    <lineage>
        <taxon>Bacteria</taxon>
        <taxon>Bacillati</taxon>
        <taxon>Bacillota</taxon>
        <taxon>Bacilli</taxon>
        <taxon>Bacillales</taxon>
        <taxon>Bacillaceae</taxon>
        <taxon>Virgibacillus</taxon>
    </lineage>
</organism>
<dbReference type="InterPro" id="IPR051554">
    <property type="entry name" value="Acetyltransferase_Eis"/>
</dbReference>
<dbReference type="Proteomes" id="UP001597040">
    <property type="component" value="Unassembled WGS sequence"/>
</dbReference>
<evidence type="ECO:0000313" key="2">
    <source>
        <dbReference type="EMBL" id="MFD1039122.1"/>
    </source>
</evidence>
<gene>
    <name evidence="2" type="primary">eis</name>
    <name evidence="2" type="ORF">ACFQ3N_12085</name>
</gene>
<dbReference type="PANTHER" id="PTHR37817">
    <property type="entry name" value="N-ACETYLTRANSFERASE EIS"/>
    <property type="match status" value="1"/>
</dbReference>
<dbReference type="EC" id="2.3.1.-" evidence="2"/>
<name>A0ABW3LLA3_9BACI</name>
<dbReference type="PANTHER" id="PTHR37817:SF1">
    <property type="entry name" value="N-ACETYLTRANSFERASE EIS"/>
    <property type="match status" value="1"/>
</dbReference>
<dbReference type="InterPro" id="IPR016181">
    <property type="entry name" value="Acyl_CoA_acyltransferase"/>
</dbReference>
<proteinExistence type="predicted"/>
<dbReference type="CDD" id="cd04301">
    <property type="entry name" value="NAT_SF"/>
    <property type="match status" value="1"/>
</dbReference>
<dbReference type="GO" id="GO:0016746">
    <property type="term" value="F:acyltransferase activity"/>
    <property type="evidence" value="ECO:0007669"/>
    <property type="project" value="UniProtKB-KW"/>
</dbReference>
<keyword evidence="2" id="KW-0808">Transferase</keyword>
<dbReference type="Gene3D" id="3.30.1050.10">
    <property type="entry name" value="SCP2 sterol-binding domain"/>
    <property type="match status" value="1"/>
</dbReference>
<dbReference type="RefSeq" id="WP_390362756.1">
    <property type="nucleotide sequence ID" value="NZ_JBHTKJ010000032.1"/>
</dbReference>
<dbReference type="EMBL" id="JBHTKJ010000032">
    <property type="protein sequence ID" value="MFD1039122.1"/>
    <property type="molecule type" value="Genomic_DNA"/>
</dbReference>